<keyword evidence="2" id="KW-0238">DNA-binding</keyword>
<evidence type="ECO:0000313" key="5">
    <source>
        <dbReference type="EMBL" id="CUH41813.1"/>
    </source>
</evidence>
<dbReference type="Pfam" id="PF12833">
    <property type="entry name" value="HTH_18"/>
    <property type="match status" value="1"/>
</dbReference>
<reference evidence="6" key="1">
    <citation type="submission" date="2015-09" db="EMBL/GenBank/DDBJ databases">
        <authorList>
            <person name="Rodrigo-Torres L."/>
            <person name="Arahal D.R."/>
        </authorList>
    </citation>
    <scope>NUCLEOTIDE SEQUENCE [LARGE SCALE GENOMIC DNA]</scope>
    <source>
        <strain evidence="6">CECT 4293</strain>
    </source>
</reference>
<evidence type="ECO:0000256" key="2">
    <source>
        <dbReference type="ARBA" id="ARBA00023125"/>
    </source>
</evidence>
<protein>
    <submittedName>
        <fullName evidence="5">L-rhamnose operon regulatory protein RhaS</fullName>
    </submittedName>
</protein>
<dbReference type="InterPro" id="IPR009057">
    <property type="entry name" value="Homeodomain-like_sf"/>
</dbReference>
<dbReference type="PANTHER" id="PTHR46796">
    <property type="entry name" value="HTH-TYPE TRANSCRIPTIONAL ACTIVATOR RHAS-RELATED"/>
    <property type="match status" value="1"/>
</dbReference>
<dbReference type="GO" id="GO:0043565">
    <property type="term" value="F:sequence-specific DNA binding"/>
    <property type="evidence" value="ECO:0007669"/>
    <property type="project" value="InterPro"/>
</dbReference>
<keyword evidence="6" id="KW-1185">Reference proteome</keyword>
<keyword evidence="3" id="KW-0804">Transcription</keyword>
<dbReference type="SUPFAM" id="SSF46689">
    <property type="entry name" value="Homeodomain-like"/>
    <property type="match status" value="1"/>
</dbReference>
<evidence type="ECO:0000256" key="3">
    <source>
        <dbReference type="ARBA" id="ARBA00023163"/>
    </source>
</evidence>
<evidence type="ECO:0000256" key="1">
    <source>
        <dbReference type="ARBA" id="ARBA00023015"/>
    </source>
</evidence>
<dbReference type="PANTHER" id="PTHR46796:SF12">
    <property type="entry name" value="HTH-TYPE DNA-BINDING TRANSCRIPTIONAL ACTIVATOR EUTR"/>
    <property type="match status" value="1"/>
</dbReference>
<dbReference type="PROSITE" id="PS01124">
    <property type="entry name" value="HTH_ARAC_FAMILY_2"/>
    <property type="match status" value="1"/>
</dbReference>
<dbReference type="AlphaFoldDB" id="A0A0P1E3V2"/>
<proteinExistence type="predicted"/>
<sequence length="320" mass="35489">MANRLARKTDWQTLSVSKIEDLADAVLGAGLSAEQFDKAPFRASLAFRCSNGVTTTSGMLMGRTLLSGTLSKDQLTLGLGLHMPCGSRHWMKPVETGTVGVFRAGDYHEAYYLPGSLYVGLTMSPGTLAAEAERAEIHLDPVLLTTGHADAILPRQSTAVLQREFSVRHQGDTSRFEDEDYSPDTVTLQALIRHLGRAPVQRRWSRSGHGALDIVSRARDFIEQSFAERIDIDDITRATGASRRSLHRAFADILEDTPIRYLNRRRLHNVRRILLADGELSVTQAGSLSGLSELGRLSVSYRELFGESPSETRRRIWSVR</sequence>
<accession>A0A0P1E3V2</accession>
<keyword evidence="1" id="KW-0805">Transcription regulation</keyword>
<gene>
    <name evidence="5" type="primary">rhaS_1</name>
    <name evidence="5" type="ORF">RUM4293_00694</name>
</gene>
<dbReference type="GO" id="GO:0003700">
    <property type="term" value="F:DNA-binding transcription factor activity"/>
    <property type="evidence" value="ECO:0007669"/>
    <property type="project" value="InterPro"/>
</dbReference>
<dbReference type="Proteomes" id="UP000050786">
    <property type="component" value="Unassembled WGS sequence"/>
</dbReference>
<dbReference type="InterPro" id="IPR050204">
    <property type="entry name" value="AraC_XylS_family_regulators"/>
</dbReference>
<dbReference type="SMART" id="SM00342">
    <property type="entry name" value="HTH_ARAC"/>
    <property type="match status" value="1"/>
</dbReference>
<dbReference type="EMBL" id="CYPS01000009">
    <property type="protein sequence ID" value="CUH41813.1"/>
    <property type="molecule type" value="Genomic_DNA"/>
</dbReference>
<dbReference type="InterPro" id="IPR018060">
    <property type="entry name" value="HTH_AraC"/>
</dbReference>
<evidence type="ECO:0000313" key="6">
    <source>
        <dbReference type="Proteomes" id="UP000050786"/>
    </source>
</evidence>
<organism evidence="5 6">
    <name type="scientific">Ruegeria atlantica</name>
    <dbReference type="NCBI Taxonomy" id="81569"/>
    <lineage>
        <taxon>Bacteria</taxon>
        <taxon>Pseudomonadati</taxon>
        <taxon>Pseudomonadota</taxon>
        <taxon>Alphaproteobacteria</taxon>
        <taxon>Rhodobacterales</taxon>
        <taxon>Roseobacteraceae</taxon>
        <taxon>Ruegeria</taxon>
    </lineage>
</organism>
<feature type="domain" description="HTH araC/xylS-type" evidence="4">
    <location>
        <begin position="216"/>
        <end position="315"/>
    </location>
</feature>
<evidence type="ECO:0000259" key="4">
    <source>
        <dbReference type="PROSITE" id="PS01124"/>
    </source>
</evidence>
<dbReference type="PROSITE" id="PS00041">
    <property type="entry name" value="HTH_ARAC_FAMILY_1"/>
    <property type="match status" value="1"/>
</dbReference>
<name>A0A0P1E3V2_9RHOB</name>
<dbReference type="InterPro" id="IPR018062">
    <property type="entry name" value="HTH_AraC-typ_CS"/>
</dbReference>
<dbReference type="RefSeq" id="WP_082649172.1">
    <property type="nucleotide sequence ID" value="NZ_CYPS01000009.1"/>
</dbReference>
<dbReference type="Gene3D" id="1.10.10.60">
    <property type="entry name" value="Homeodomain-like"/>
    <property type="match status" value="1"/>
</dbReference>